<name>A0A565C4J8_9BRAS</name>
<evidence type="ECO:0000256" key="2">
    <source>
        <dbReference type="ARBA" id="ARBA00022737"/>
    </source>
</evidence>
<dbReference type="OrthoDB" id="10261470at2759"/>
<dbReference type="GO" id="GO:0006888">
    <property type="term" value="P:endoplasmic reticulum to Golgi vesicle-mediated transport"/>
    <property type="evidence" value="ECO:0007669"/>
    <property type="project" value="TreeGrafter"/>
</dbReference>
<dbReference type="GO" id="GO:0006886">
    <property type="term" value="P:intracellular protein transport"/>
    <property type="evidence" value="ECO:0007669"/>
    <property type="project" value="InterPro"/>
</dbReference>
<evidence type="ECO:0000256" key="3">
    <source>
        <dbReference type="PROSITE-ProRule" id="PRU00221"/>
    </source>
</evidence>
<dbReference type="InterPro" id="IPR015943">
    <property type="entry name" value="WD40/YVTN_repeat-like_dom_sf"/>
</dbReference>
<dbReference type="Pfam" id="PF00400">
    <property type="entry name" value="WD40"/>
    <property type="match status" value="1"/>
</dbReference>
<organism evidence="5 6">
    <name type="scientific">Arabis nemorensis</name>
    <dbReference type="NCBI Taxonomy" id="586526"/>
    <lineage>
        <taxon>Eukaryota</taxon>
        <taxon>Viridiplantae</taxon>
        <taxon>Streptophyta</taxon>
        <taxon>Embryophyta</taxon>
        <taxon>Tracheophyta</taxon>
        <taxon>Spermatophyta</taxon>
        <taxon>Magnoliopsida</taxon>
        <taxon>eudicotyledons</taxon>
        <taxon>Gunneridae</taxon>
        <taxon>Pentapetalae</taxon>
        <taxon>rosids</taxon>
        <taxon>malvids</taxon>
        <taxon>Brassicales</taxon>
        <taxon>Brassicaceae</taxon>
        <taxon>Arabideae</taxon>
        <taxon>Arabis</taxon>
    </lineage>
</organism>
<dbReference type="GO" id="GO:0006890">
    <property type="term" value="P:retrograde vesicle-mediated transport, Golgi to endoplasmic reticulum"/>
    <property type="evidence" value="ECO:0007669"/>
    <property type="project" value="TreeGrafter"/>
</dbReference>
<gene>
    <name evidence="5" type="ORF">ANE_LOCUS18952</name>
</gene>
<dbReference type="InterPro" id="IPR050844">
    <property type="entry name" value="Coatomer_complex_subunit"/>
</dbReference>
<dbReference type="Gene3D" id="2.130.10.10">
    <property type="entry name" value="YVTN repeat-like/Quinoprotein amine dehydrogenase"/>
    <property type="match status" value="1"/>
</dbReference>
<dbReference type="EMBL" id="CABITT030000006">
    <property type="protein sequence ID" value="VVB08508.1"/>
    <property type="molecule type" value="Genomic_DNA"/>
</dbReference>
<proteinExistence type="predicted"/>
<sequence length="203" mass="22532">MNSDIFGGVDAIVKYVLEGHDRGVIWASFHPTLPLIVSGADDRQVKLWRMNETKAWEVDTLRGHMNNVSSVMFPCKTGHHSGHDNGMIVLKLERERLAFALSSDSLFYEKDRFLRTLSYSPTENAVLICSDLDGGSYMLYIIPKDNVGRSDVVQDAKRGTGDFSCPYCTARFVLSEEGNICTVYDVAVISADTSGLLWSPSLV</sequence>
<dbReference type="SMART" id="SM00320">
    <property type="entry name" value="WD40"/>
    <property type="match status" value="1"/>
</dbReference>
<dbReference type="PANTHER" id="PTHR19876">
    <property type="entry name" value="COATOMER"/>
    <property type="match status" value="1"/>
</dbReference>
<dbReference type="PROSITE" id="PS50082">
    <property type="entry name" value="WD_REPEATS_2"/>
    <property type="match status" value="1"/>
</dbReference>
<dbReference type="SUPFAM" id="SSF50978">
    <property type="entry name" value="WD40 repeat-like"/>
    <property type="match status" value="1"/>
</dbReference>
<keyword evidence="6" id="KW-1185">Reference proteome</keyword>
<dbReference type="GO" id="GO:0006891">
    <property type="term" value="P:intra-Golgi vesicle-mediated transport"/>
    <property type="evidence" value="ECO:0007669"/>
    <property type="project" value="TreeGrafter"/>
</dbReference>
<comment type="caution">
    <text evidence="5">The sequence shown here is derived from an EMBL/GenBank/DDBJ whole genome shotgun (WGS) entry which is preliminary data.</text>
</comment>
<feature type="domain" description="Coatomer alpha subunit C-terminal" evidence="4">
    <location>
        <begin position="158"/>
        <end position="201"/>
    </location>
</feature>
<keyword evidence="1 3" id="KW-0853">WD repeat</keyword>
<dbReference type="InterPro" id="IPR001680">
    <property type="entry name" value="WD40_rpt"/>
</dbReference>
<dbReference type="AlphaFoldDB" id="A0A565C4J8"/>
<protein>
    <recommendedName>
        <fullName evidence="4">Coatomer alpha subunit C-terminal domain-containing protein</fullName>
    </recommendedName>
</protein>
<dbReference type="InterPro" id="IPR036322">
    <property type="entry name" value="WD40_repeat_dom_sf"/>
</dbReference>
<evidence type="ECO:0000256" key="1">
    <source>
        <dbReference type="ARBA" id="ARBA00022574"/>
    </source>
</evidence>
<dbReference type="Pfam" id="PF06957">
    <property type="entry name" value="COPI_C"/>
    <property type="match status" value="1"/>
</dbReference>
<dbReference type="Proteomes" id="UP000489600">
    <property type="component" value="Unassembled WGS sequence"/>
</dbReference>
<dbReference type="InterPro" id="IPR010714">
    <property type="entry name" value="Coatomer_asu_C"/>
</dbReference>
<dbReference type="PROSITE" id="PS50294">
    <property type="entry name" value="WD_REPEATS_REGION"/>
    <property type="match status" value="1"/>
</dbReference>
<feature type="repeat" description="WD" evidence="3">
    <location>
        <begin position="17"/>
        <end position="58"/>
    </location>
</feature>
<dbReference type="GO" id="GO:0005198">
    <property type="term" value="F:structural molecule activity"/>
    <property type="evidence" value="ECO:0007669"/>
    <property type="project" value="InterPro"/>
</dbReference>
<evidence type="ECO:0000313" key="6">
    <source>
        <dbReference type="Proteomes" id="UP000489600"/>
    </source>
</evidence>
<dbReference type="GO" id="GO:0030126">
    <property type="term" value="C:COPI vesicle coat"/>
    <property type="evidence" value="ECO:0007669"/>
    <property type="project" value="InterPro"/>
</dbReference>
<keyword evidence="2" id="KW-0677">Repeat</keyword>
<evidence type="ECO:0000313" key="5">
    <source>
        <dbReference type="EMBL" id="VVB08508.1"/>
    </source>
</evidence>
<reference evidence="5" key="1">
    <citation type="submission" date="2019-07" db="EMBL/GenBank/DDBJ databases">
        <authorList>
            <person name="Dittberner H."/>
        </authorList>
    </citation>
    <scope>NUCLEOTIDE SEQUENCE [LARGE SCALE GENOMIC DNA]</scope>
</reference>
<dbReference type="PANTHER" id="PTHR19876:SF29">
    <property type="entry name" value="COATOMER SUBUNIT ALPHA-2"/>
    <property type="match status" value="1"/>
</dbReference>
<evidence type="ECO:0000259" key="4">
    <source>
        <dbReference type="Pfam" id="PF06957"/>
    </source>
</evidence>
<accession>A0A565C4J8</accession>